<evidence type="ECO:0000313" key="7">
    <source>
        <dbReference type="Proteomes" id="UP000051643"/>
    </source>
</evidence>
<feature type="active site" description="Nucleophile" evidence="4">
    <location>
        <position position="276"/>
    </location>
</feature>
<name>A0A0Q9ZJ57_9FLAO</name>
<keyword evidence="3 4" id="KW-0326">Glycosidase</keyword>
<feature type="domain" description="GH26" evidence="5">
    <location>
        <begin position="29"/>
        <end position="324"/>
    </location>
</feature>
<dbReference type="PANTHER" id="PTHR40079:SF4">
    <property type="entry name" value="GH26 DOMAIN-CONTAINING PROTEIN-RELATED"/>
    <property type="match status" value="1"/>
</dbReference>
<evidence type="ECO:0000256" key="4">
    <source>
        <dbReference type="PROSITE-ProRule" id="PRU01100"/>
    </source>
</evidence>
<reference evidence="6" key="1">
    <citation type="submission" date="2015-10" db="EMBL/GenBank/DDBJ databases">
        <title>Draft genome sequence of Salegentibacter mishustinae KCTC 12263.</title>
        <authorList>
            <person name="Lin W."/>
            <person name="Zheng Q."/>
        </authorList>
    </citation>
    <scope>NUCLEOTIDE SEQUENCE [LARGE SCALE GENOMIC DNA]</scope>
    <source>
        <strain evidence="6">KCTC 12263</strain>
    </source>
</reference>
<dbReference type="STRING" id="270918.APR42_16600"/>
<proteinExistence type="inferred from homology"/>
<comment type="similarity">
    <text evidence="1 4">Belongs to the glycosyl hydrolase 26 family.</text>
</comment>
<dbReference type="SUPFAM" id="SSF51445">
    <property type="entry name" value="(Trans)glycosidases"/>
    <property type="match status" value="1"/>
</dbReference>
<dbReference type="GO" id="GO:0016985">
    <property type="term" value="F:mannan endo-1,4-beta-mannosidase activity"/>
    <property type="evidence" value="ECO:0007669"/>
    <property type="project" value="InterPro"/>
</dbReference>
<dbReference type="EMBL" id="LKTP01000013">
    <property type="protein sequence ID" value="KRG28865.1"/>
    <property type="molecule type" value="Genomic_DNA"/>
</dbReference>
<accession>A0A0Q9ZJ57</accession>
<sequence length="329" mass="38650">MKFAVTLISFIFFSNVFSQKAPVNKNATQEAKELLHYIYSLDDNILSGQHSYNEEPDKFYNQVEAITGKFPAVWGTDFYWNGETDPGERIVEAAIEKHREGAIVTLMWHVGRPQDTPPYGWANSVQNEISDADWEELVTPGTTLHEKWLDQIDNVAGHLKKLKEANVPVLWRPYHEMNGVWFWWGNKRGPEGYQKLWKLMYERYTNHHNLNNLIWVWNANGPRDIPQDEAFEYQEFYPGHEYVDILATDIYHFDYEQKDYKELLKLADGKPIALGEVGQLPKPNILEAQPQWSWFMVWSNWLQTANSEEKVKAIYNFEKTISRETDKKK</sequence>
<protein>
    <recommendedName>
        <fullName evidence="5">GH26 domain-containing protein</fullName>
    </recommendedName>
</protein>
<dbReference type="AlphaFoldDB" id="A0A0Q9ZJ57"/>
<gene>
    <name evidence="6" type="ORF">APR42_16600</name>
</gene>
<dbReference type="PANTHER" id="PTHR40079">
    <property type="entry name" value="MANNAN ENDO-1,4-BETA-MANNOSIDASE E-RELATED"/>
    <property type="match status" value="1"/>
</dbReference>
<dbReference type="Proteomes" id="UP000051643">
    <property type="component" value="Unassembled WGS sequence"/>
</dbReference>
<organism evidence="6 7">
    <name type="scientific">Salegentibacter mishustinae</name>
    <dbReference type="NCBI Taxonomy" id="270918"/>
    <lineage>
        <taxon>Bacteria</taxon>
        <taxon>Pseudomonadati</taxon>
        <taxon>Bacteroidota</taxon>
        <taxon>Flavobacteriia</taxon>
        <taxon>Flavobacteriales</taxon>
        <taxon>Flavobacteriaceae</taxon>
        <taxon>Salegentibacter</taxon>
    </lineage>
</organism>
<comment type="caution">
    <text evidence="6">The sequence shown here is derived from an EMBL/GenBank/DDBJ whole genome shotgun (WGS) entry which is preliminary data.</text>
</comment>
<dbReference type="Pfam" id="PF02156">
    <property type="entry name" value="Glyco_hydro_26"/>
    <property type="match status" value="1"/>
</dbReference>
<evidence type="ECO:0000256" key="2">
    <source>
        <dbReference type="ARBA" id="ARBA00022801"/>
    </source>
</evidence>
<dbReference type="InterPro" id="IPR000805">
    <property type="entry name" value="Glyco_hydro_26"/>
</dbReference>
<dbReference type="PROSITE" id="PS51764">
    <property type="entry name" value="GH26"/>
    <property type="match status" value="1"/>
</dbReference>
<keyword evidence="7" id="KW-1185">Reference proteome</keyword>
<keyword evidence="2 4" id="KW-0378">Hydrolase</keyword>
<evidence type="ECO:0000256" key="3">
    <source>
        <dbReference type="ARBA" id="ARBA00023295"/>
    </source>
</evidence>
<dbReference type="InterPro" id="IPR022790">
    <property type="entry name" value="GH26_dom"/>
</dbReference>
<dbReference type="OrthoDB" id="9816550at2"/>
<evidence type="ECO:0000313" key="6">
    <source>
        <dbReference type="EMBL" id="KRG28865.1"/>
    </source>
</evidence>
<evidence type="ECO:0000259" key="5">
    <source>
        <dbReference type="PROSITE" id="PS51764"/>
    </source>
</evidence>
<dbReference type="Gene3D" id="3.20.20.80">
    <property type="entry name" value="Glycosidases"/>
    <property type="match status" value="1"/>
</dbReference>
<dbReference type="InterPro" id="IPR017853">
    <property type="entry name" value="GH"/>
</dbReference>
<dbReference type="GO" id="GO:0006080">
    <property type="term" value="P:substituted mannan metabolic process"/>
    <property type="evidence" value="ECO:0007669"/>
    <property type="project" value="InterPro"/>
</dbReference>
<dbReference type="RefSeq" id="WP_057481866.1">
    <property type="nucleotide sequence ID" value="NZ_BMWR01000013.1"/>
</dbReference>
<evidence type="ECO:0000256" key="1">
    <source>
        <dbReference type="ARBA" id="ARBA00007754"/>
    </source>
</evidence>
<dbReference type="PRINTS" id="PR00739">
    <property type="entry name" value="GLHYDRLASE26"/>
</dbReference>
<feature type="active site" description="Proton donor" evidence="4">
    <location>
        <position position="176"/>
    </location>
</feature>